<keyword evidence="1" id="KW-0880">Kelch repeat</keyword>
<proteinExistence type="predicted"/>
<feature type="non-terminal residue" evidence="5">
    <location>
        <position position="1"/>
    </location>
</feature>
<evidence type="ECO:0000259" key="4">
    <source>
        <dbReference type="Pfam" id="PF00646"/>
    </source>
</evidence>
<dbReference type="InterPro" id="IPR015915">
    <property type="entry name" value="Kelch-typ_b-propeller"/>
</dbReference>
<keyword evidence="6" id="KW-1185">Reference proteome</keyword>
<keyword evidence="2" id="KW-0677">Repeat</keyword>
<reference evidence="5" key="1">
    <citation type="submission" date="2021-01" db="EMBL/GenBank/DDBJ databases">
        <title>Adiantum capillus-veneris genome.</title>
        <authorList>
            <person name="Fang Y."/>
            <person name="Liao Q."/>
        </authorList>
    </citation>
    <scope>NUCLEOTIDE SEQUENCE</scope>
    <source>
        <strain evidence="5">H3</strain>
        <tissue evidence="5">Leaf</tissue>
    </source>
</reference>
<dbReference type="Pfam" id="PF01344">
    <property type="entry name" value="Kelch_1"/>
    <property type="match status" value="1"/>
</dbReference>
<sequence>GDVNGSHSATASSRMEQGGVDARDGDKKGREAIALRPAPGPRGGRDEAAAHTQLINIGGVLIPGLPNHIAIKCLVQVPRLYHGNMRGVCRSWMEVVRSAEFYIWRRESGVTDPWLVVLSCDHLGSTKLDFFAYDLPSRQLLFKARLPPFDAVKPSCSSSTIDMIARGASSDYKLVAMDEHFVVLNWQRDGVWTEELPFLIYNILRNSWKKGASVSVRRHSFCCGVVQGKLYVTGGVNMKGTLERSTECYDFAKDEWRFVAALPVPLVLEDDAVFTGKLYVRTKCKEFWVYDPIADFWAQDPCLSMNSRLSEPSLHEQDDELYGQQGQAQAANEGQLVATDKSLLSLTPDNAFYKFNRKEKAWQLVGKINAGYSVHNYKASASAASNYRTAAAGRSSNDESMMCKEARRVFAYGNDIFVLASGKPGWHSRFLQDEDGCKYHRLFLGASSYRAGAVVQA</sequence>
<feature type="domain" description="F-box" evidence="4">
    <location>
        <begin position="63"/>
        <end position="103"/>
    </location>
</feature>
<feature type="compositionally biased region" description="Basic and acidic residues" evidence="3">
    <location>
        <begin position="21"/>
        <end position="33"/>
    </location>
</feature>
<dbReference type="Proteomes" id="UP000886520">
    <property type="component" value="Chromosome 9"/>
</dbReference>
<accession>A0A9D4UY57</accession>
<evidence type="ECO:0000256" key="2">
    <source>
        <dbReference type="ARBA" id="ARBA00022737"/>
    </source>
</evidence>
<dbReference type="CDD" id="cd22152">
    <property type="entry name" value="F-box_AtAFR-like"/>
    <property type="match status" value="1"/>
</dbReference>
<comment type="caution">
    <text evidence="5">The sequence shown here is derived from an EMBL/GenBank/DDBJ whole genome shotgun (WGS) entry which is preliminary data.</text>
</comment>
<dbReference type="Pfam" id="PF00646">
    <property type="entry name" value="F-box"/>
    <property type="match status" value="1"/>
</dbReference>
<dbReference type="PANTHER" id="PTHR46344">
    <property type="entry name" value="OS02G0202900 PROTEIN"/>
    <property type="match status" value="1"/>
</dbReference>
<feature type="compositionally biased region" description="Polar residues" evidence="3">
    <location>
        <begin position="1"/>
        <end position="15"/>
    </location>
</feature>
<dbReference type="SUPFAM" id="SSF117281">
    <property type="entry name" value="Kelch motif"/>
    <property type="match status" value="1"/>
</dbReference>
<protein>
    <recommendedName>
        <fullName evidence="4">F-box domain-containing protein</fullName>
    </recommendedName>
</protein>
<name>A0A9D4UY57_ADICA</name>
<gene>
    <name evidence="5" type="ORF">GOP47_0009993</name>
</gene>
<evidence type="ECO:0000256" key="1">
    <source>
        <dbReference type="ARBA" id="ARBA00022441"/>
    </source>
</evidence>
<evidence type="ECO:0000313" key="5">
    <source>
        <dbReference type="EMBL" id="KAI5075917.1"/>
    </source>
</evidence>
<dbReference type="EMBL" id="JABFUD020000009">
    <property type="protein sequence ID" value="KAI5075917.1"/>
    <property type="molecule type" value="Genomic_DNA"/>
</dbReference>
<dbReference type="AlphaFoldDB" id="A0A9D4UY57"/>
<dbReference type="InterPro" id="IPR001810">
    <property type="entry name" value="F-box_dom"/>
</dbReference>
<evidence type="ECO:0000256" key="3">
    <source>
        <dbReference type="SAM" id="MobiDB-lite"/>
    </source>
</evidence>
<dbReference type="OrthoDB" id="1919355at2759"/>
<dbReference type="Gene3D" id="2.120.10.80">
    <property type="entry name" value="Kelch-type beta propeller"/>
    <property type="match status" value="1"/>
</dbReference>
<evidence type="ECO:0000313" key="6">
    <source>
        <dbReference type="Proteomes" id="UP000886520"/>
    </source>
</evidence>
<dbReference type="PANTHER" id="PTHR46344:SF27">
    <property type="entry name" value="KELCH REPEAT SUPERFAMILY PROTEIN"/>
    <property type="match status" value="1"/>
</dbReference>
<dbReference type="SMART" id="SM00612">
    <property type="entry name" value="Kelch"/>
    <property type="match status" value="1"/>
</dbReference>
<organism evidence="5 6">
    <name type="scientific">Adiantum capillus-veneris</name>
    <name type="common">Maidenhair fern</name>
    <dbReference type="NCBI Taxonomy" id="13818"/>
    <lineage>
        <taxon>Eukaryota</taxon>
        <taxon>Viridiplantae</taxon>
        <taxon>Streptophyta</taxon>
        <taxon>Embryophyta</taxon>
        <taxon>Tracheophyta</taxon>
        <taxon>Polypodiopsida</taxon>
        <taxon>Polypodiidae</taxon>
        <taxon>Polypodiales</taxon>
        <taxon>Pteridineae</taxon>
        <taxon>Pteridaceae</taxon>
        <taxon>Vittarioideae</taxon>
        <taxon>Adiantum</taxon>
    </lineage>
</organism>
<feature type="region of interest" description="Disordered" evidence="3">
    <location>
        <begin position="1"/>
        <end position="46"/>
    </location>
</feature>
<dbReference type="InterPro" id="IPR006652">
    <property type="entry name" value="Kelch_1"/>
</dbReference>